<keyword evidence="1" id="KW-0812">Transmembrane</keyword>
<dbReference type="AlphaFoldDB" id="A0AAW2V6X5"/>
<organism evidence="2">
    <name type="scientific">Sesamum radiatum</name>
    <name type="common">Black benniseed</name>
    <dbReference type="NCBI Taxonomy" id="300843"/>
    <lineage>
        <taxon>Eukaryota</taxon>
        <taxon>Viridiplantae</taxon>
        <taxon>Streptophyta</taxon>
        <taxon>Embryophyta</taxon>
        <taxon>Tracheophyta</taxon>
        <taxon>Spermatophyta</taxon>
        <taxon>Magnoliopsida</taxon>
        <taxon>eudicotyledons</taxon>
        <taxon>Gunneridae</taxon>
        <taxon>Pentapetalae</taxon>
        <taxon>asterids</taxon>
        <taxon>lamiids</taxon>
        <taxon>Lamiales</taxon>
        <taxon>Pedaliaceae</taxon>
        <taxon>Sesamum</taxon>
    </lineage>
</organism>
<gene>
    <name evidence="2" type="ORF">Sradi_1081700</name>
</gene>
<keyword evidence="2" id="KW-0238">DNA-binding</keyword>
<evidence type="ECO:0000256" key="1">
    <source>
        <dbReference type="SAM" id="Phobius"/>
    </source>
</evidence>
<proteinExistence type="predicted"/>
<dbReference type="PANTHER" id="PTHR36968">
    <property type="entry name" value="HOMEOBOX-DDT DOMAIN PROTEIN RLT2"/>
    <property type="match status" value="1"/>
</dbReference>
<keyword evidence="2" id="KW-0371">Homeobox</keyword>
<dbReference type="GO" id="GO:0006357">
    <property type="term" value="P:regulation of transcription by RNA polymerase II"/>
    <property type="evidence" value="ECO:0007669"/>
    <property type="project" value="InterPro"/>
</dbReference>
<name>A0AAW2V6X5_SESRA</name>
<comment type="caution">
    <text evidence="2">The sequence shown here is derived from an EMBL/GenBank/DDBJ whole genome shotgun (WGS) entry which is preliminary data.</text>
</comment>
<reference evidence="2" key="1">
    <citation type="submission" date="2020-06" db="EMBL/GenBank/DDBJ databases">
        <authorList>
            <person name="Li T."/>
            <person name="Hu X."/>
            <person name="Zhang T."/>
            <person name="Song X."/>
            <person name="Zhang H."/>
            <person name="Dai N."/>
            <person name="Sheng W."/>
            <person name="Hou X."/>
            <person name="Wei L."/>
        </authorList>
    </citation>
    <scope>NUCLEOTIDE SEQUENCE</scope>
    <source>
        <strain evidence="2">G02</strain>
        <tissue evidence="2">Leaf</tissue>
    </source>
</reference>
<evidence type="ECO:0000313" key="2">
    <source>
        <dbReference type="EMBL" id="KAL0425469.1"/>
    </source>
</evidence>
<dbReference type="InterPro" id="IPR044977">
    <property type="entry name" value="RLT1-3"/>
</dbReference>
<dbReference type="GO" id="GO:0003677">
    <property type="term" value="F:DNA binding"/>
    <property type="evidence" value="ECO:0007669"/>
    <property type="project" value="UniProtKB-KW"/>
</dbReference>
<feature type="transmembrane region" description="Helical" evidence="1">
    <location>
        <begin position="295"/>
        <end position="318"/>
    </location>
</feature>
<dbReference type="PANTHER" id="PTHR36968:SF13">
    <property type="entry name" value="HOMEOBOX-DDT DOMAIN PROTEIN RLT1"/>
    <property type="match status" value="1"/>
</dbReference>
<reference evidence="2" key="2">
    <citation type="journal article" date="2024" name="Plant">
        <title>Genomic evolution and insights into agronomic trait innovations of Sesamum species.</title>
        <authorList>
            <person name="Miao H."/>
            <person name="Wang L."/>
            <person name="Qu L."/>
            <person name="Liu H."/>
            <person name="Sun Y."/>
            <person name="Le M."/>
            <person name="Wang Q."/>
            <person name="Wei S."/>
            <person name="Zheng Y."/>
            <person name="Lin W."/>
            <person name="Duan Y."/>
            <person name="Cao H."/>
            <person name="Xiong S."/>
            <person name="Wang X."/>
            <person name="Wei L."/>
            <person name="Li C."/>
            <person name="Ma Q."/>
            <person name="Ju M."/>
            <person name="Zhao R."/>
            <person name="Li G."/>
            <person name="Mu C."/>
            <person name="Tian Q."/>
            <person name="Mei H."/>
            <person name="Zhang T."/>
            <person name="Gao T."/>
            <person name="Zhang H."/>
        </authorList>
    </citation>
    <scope>NUCLEOTIDE SEQUENCE</scope>
    <source>
        <strain evidence="2">G02</strain>
    </source>
</reference>
<keyword evidence="1" id="KW-1133">Transmembrane helix</keyword>
<accession>A0AAW2V6X5</accession>
<keyword evidence="1" id="KW-0472">Membrane</keyword>
<dbReference type="EMBL" id="JACGWJ010000004">
    <property type="protein sequence ID" value="KAL0425469.1"/>
    <property type="molecule type" value="Genomic_DNA"/>
</dbReference>
<protein>
    <submittedName>
        <fullName evidence="2">Homeobox-DDT domain protein RLT2</fullName>
    </submittedName>
</protein>
<sequence length="331" mass="37053">MDARLLGEIHMAVLKLIIKDIEDVVRTPSGDILILLKGVITPLGLRLTIARKRVLPQRRSRHRLTPGTVKFAAYHVLALEGSKGPNVIEVAEKIQKSGLRDLTTARLQRLLYLLSYQGILYFLKELLLLHIVCCQLSERILLMSESIIAAAKEKIQRYANSCLADQNADEEERDDDSDSDVTEGTEVDALATPLAEKKILLAPAPGMARTGSLMIGLREMECVVLDRMDTANALKKQMWAEAQLDKRRMKEEFITKFYDSSFNAVAEGGPSPLVAENKVYDQSATTLGKVLLLQWRMFVVPLIILLRICPWVSLFPLLSKMDIQQSSHGCN</sequence>